<evidence type="ECO:0000256" key="1">
    <source>
        <dbReference type="SAM" id="Phobius"/>
    </source>
</evidence>
<comment type="caution">
    <text evidence="2">The sequence shown here is derived from an EMBL/GenBank/DDBJ whole genome shotgun (WGS) entry which is preliminary data.</text>
</comment>
<proteinExistence type="predicted"/>
<name>A0A1S8N5B9_CLOSA</name>
<evidence type="ECO:0000313" key="2">
    <source>
        <dbReference type="EMBL" id="OOM11664.1"/>
    </source>
</evidence>
<organism evidence="2 3">
    <name type="scientific">Clostridium saccharobutylicum</name>
    <dbReference type="NCBI Taxonomy" id="169679"/>
    <lineage>
        <taxon>Bacteria</taxon>
        <taxon>Bacillati</taxon>
        <taxon>Bacillota</taxon>
        <taxon>Clostridia</taxon>
        <taxon>Eubacteriales</taxon>
        <taxon>Clostridiaceae</taxon>
        <taxon>Clostridium</taxon>
    </lineage>
</organism>
<feature type="transmembrane region" description="Helical" evidence="1">
    <location>
        <begin position="7"/>
        <end position="26"/>
    </location>
</feature>
<keyword evidence="1" id="KW-0472">Membrane</keyword>
<protein>
    <submittedName>
        <fullName evidence="2">Uncharacterized protein</fullName>
    </submittedName>
</protein>
<dbReference type="Proteomes" id="UP000191154">
    <property type="component" value="Unassembled WGS sequence"/>
</dbReference>
<keyword evidence="1" id="KW-0812">Transmembrane</keyword>
<evidence type="ECO:0000313" key="3">
    <source>
        <dbReference type="Proteomes" id="UP000191154"/>
    </source>
</evidence>
<keyword evidence="1" id="KW-1133">Transmembrane helix</keyword>
<dbReference type="RefSeq" id="WP_077865377.1">
    <property type="nucleotide sequence ID" value="NZ_LZYZ01000004.1"/>
</dbReference>
<dbReference type="EMBL" id="LZYZ01000004">
    <property type="protein sequence ID" value="OOM11664.1"/>
    <property type="molecule type" value="Genomic_DNA"/>
</dbReference>
<sequence length="176" mass="19824">MKEIIKCVVGLIIVILIPILILRMPIKHVEMKINVTDGPKQDLDKDEVTQIYVGNYPEDPGWIVYGKDGVMFKGSNKADHIFVVGNFPNKMNYTLINTNVFVLNGKYIGEKKRKGIVAGCFYVESWGVFGKLKRESGFGDSVSKSSLTIYDQISADPILVYDSDEFENVDDYKTSK</sequence>
<accession>A0A1S8N5B9</accession>
<gene>
    <name evidence="2" type="ORF">CLOSAC_20910</name>
</gene>
<reference evidence="2 3" key="1">
    <citation type="submission" date="2016-05" db="EMBL/GenBank/DDBJ databases">
        <title>Microbial solvent formation.</title>
        <authorList>
            <person name="Poehlein A."/>
            <person name="Montoya Solano J.D."/>
            <person name="Flitsch S."/>
            <person name="Krabben P."/>
            <person name="Duerre P."/>
            <person name="Daniel R."/>
        </authorList>
    </citation>
    <scope>NUCLEOTIDE SEQUENCE [LARGE SCALE GENOMIC DNA]</scope>
    <source>
        <strain evidence="2 3">L1-8</strain>
    </source>
</reference>
<dbReference type="AlphaFoldDB" id="A0A1S8N5B9"/>